<feature type="compositionally biased region" description="Basic and acidic residues" evidence="5">
    <location>
        <begin position="632"/>
        <end position="646"/>
    </location>
</feature>
<accession>A0A1Q9DS63</accession>
<evidence type="ECO:0000256" key="4">
    <source>
        <dbReference type="ARBA" id="ARBA00022946"/>
    </source>
</evidence>
<keyword evidence="3 7" id="KW-0418">Kinase</keyword>
<organism evidence="7 8">
    <name type="scientific">Symbiodinium microadriaticum</name>
    <name type="common">Dinoflagellate</name>
    <name type="synonym">Zooxanthella microadriatica</name>
    <dbReference type="NCBI Taxonomy" id="2951"/>
    <lineage>
        <taxon>Eukaryota</taxon>
        <taxon>Sar</taxon>
        <taxon>Alveolata</taxon>
        <taxon>Dinophyceae</taxon>
        <taxon>Suessiales</taxon>
        <taxon>Symbiodiniaceae</taxon>
        <taxon>Symbiodinium</taxon>
    </lineage>
</organism>
<feature type="region of interest" description="Disordered" evidence="5">
    <location>
        <begin position="604"/>
        <end position="664"/>
    </location>
</feature>
<feature type="compositionally biased region" description="Basic and acidic residues" evidence="5">
    <location>
        <begin position="1215"/>
        <end position="1232"/>
    </location>
</feature>
<dbReference type="InterPro" id="IPR011009">
    <property type="entry name" value="Kinase-like_dom_sf"/>
</dbReference>
<dbReference type="PROSITE" id="PS00916">
    <property type="entry name" value="PI3_4_KINASE_2"/>
    <property type="match status" value="1"/>
</dbReference>
<protein>
    <submittedName>
        <fullName evidence="7">Phosphatidylinositol 3-kinase vps34</fullName>
    </submittedName>
</protein>
<dbReference type="GO" id="GO:0005777">
    <property type="term" value="C:peroxisome"/>
    <property type="evidence" value="ECO:0007669"/>
    <property type="project" value="TreeGrafter"/>
</dbReference>
<feature type="region of interest" description="Disordered" evidence="5">
    <location>
        <begin position="1381"/>
        <end position="1423"/>
    </location>
</feature>
<dbReference type="InterPro" id="IPR018936">
    <property type="entry name" value="PI3/4_kinase_CS"/>
</dbReference>
<dbReference type="GO" id="GO:0006897">
    <property type="term" value="P:endocytosis"/>
    <property type="evidence" value="ECO:0007669"/>
    <property type="project" value="TreeGrafter"/>
</dbReference>
<evidence type="ECO:0000313" key="8">
    <source>
        <dbReference type="Proteomes" id="UP000186817"/>
    </source>
</evidence>
<dbReference type="InterPro" id="IPR003690">
    <property type="entry name" value="MTERF"/>
</dbReference>
<feature type="region of interest" description="Disordered" evidence="5">
    <location>
        <begin position="1242"/>
        <end position="1298"/>
    </location>
</feature>
<dbReference type="GO" id="GO:0034271">
    <property type="term" value="C:phosphatidylinositol 3-kinase complex, class III, type I"/>
    <property type="evidence" value="ECO:0007669"/>
    <property type="project" value="TreeGrafter"/>
</dbReference>
<dbReference type="Gene3D" id="1.10.1070.11">
    <property type="entry name" value="Phosphatidylinositol 3-/4-kinase, catalytic domain"/>
    <property type="match status" value="1"/>
</dbReference>
<sequence length="1470" mass="162632">MITSRQTPSVPTEHPCPNHDNELDGDPTVPQDGPATSETLEDAEVPFAEANPMAAAEESSPSEELSETEAFLVEELGLTQKQMRKIRTFWSYSGDRLPPLTRCQMIADYLQHDVGLNQDQLCRTIADCPEALEVFSVETLKEKVRFLEVEVGVEEPDLPEVVAAYPQVLSRPILTTLRPALEFWMGPANVDPEELPALLKRHAMQMWMRPEALKLKLRFAKEVMGLSLAKVLACSTPFFRLSMEKTVAPRHFFSIQRKVSGPSRGLLAHDLLAGDLRGLPGPCEYSFGLGYGLSMTANAALTAAVTKHQHRRLTPFGLVCCGLYAAYGVPASVHGRGGIITTATLPRRSDMMGISSKLAIVMGVSFSQALYALPLAVAMSPAPTKARPALRAAGWAGVGLAALGLAIEASFRRALGQMSTSSKPREELRILEQLQRDGRHWRLRKLPVMDGLYSASLANTVSRVSQWVFPTFFMAFTLHNSAARSDKEADHRYKNCDGYAQWVESTPILFPGAKRVSPASRGDSVAAVPTMVDMETELGDGKGKGALPLIPKRLSLEDKVGGSDAAFCKKIGAKPAEYKEFLEQWPFSDQARSLAWLQPPRKRRFRSNWSGPSGQNKFKKRNFQKKRSFRKRNNDDEPRSNFDKSQSRSRRPQRPSPDFDESRFEADRSDLFSRAEYREVRIRLLHALMQSDFNGRQYDAVFCEKARDMDAFRTVQAAAGGNVGRNSAQLSMRVRREADQAPMQDPEHGTQGRRLRPSAVASLDVLTAPTEEIPSDSTRRDRVLFAPDVGECDDTQLPSQEGRLESEELVPTSRRVDSLDGKGEYAFRRLQCDRDAGKVEQEWRYDPSLQQFGNQDLTLLDVSGVKLPVDPTQSLGALEPKRCFVANSAVAPVAHSGGAGISGDSMQTGHRLYAMKKGDDLRQDALVLQIFRLMETAWAEHGLREVLPVSLMPYDVLALSPKEGFAAFVPKAKNVSRILEEFDGDITEFIKKHSSGSTSSAYDRLCGSTAGYCVATYLLGIGDRHLDNIMMTEDGHFFHIDFGFVLGEDPKPGCPADTTDFVNFSGRDRTSAGLHAHSPDRSSLDGASFIGGERWRVEHNAAAMLPVIYDKLHQVQRFEDGGRLNAVAQPVQTWSNRVDETDGHRPTATAEKVRAHQANLAQMAVSEEDDLPPPLEATRRRTPAANAEKEKFDGEPEDLQEKNEVAEALMQKALAAREQKKKDTEEARKKVDQGFGGGLKKGFLGGTKAPKKNVEKTEAIQEVSTKRDNKKSTSEEVPFITGAGSAQEAKRMSLQMPEVQQAVQGMSRLKEDQSWITPQLMAAMQSRPDLLKALSDPKIQQAMALMQTAPDEAKRRYANDPEVTKFMQDFSGLMATHFDVLSKEAPNPGKPQAGYTKAPSQPAKASPAQQASPLDDPKVAKAFQDPEVQQLISELYAGKPLEMHELCQQKPHLFQKVKILLDNGLLALQR</sequence>
<feature type="compositionally biased region" description="Low complexity" evidence="5">
    <location>
        <begin position="48"/>
        <end position="59"/>
    </location>
</feature>
<dbReference type="PROSITE" id="PS00915">
    <property type="entry name" value="PI3_4_KINASE_1"/>
    <property type="match status" value="1"/>
</dbReference>
<dbReference type="OrthoDB" id="67688at2759"/>
<keyword evidence="8" id="KW-1185">Reference proteome</keyword>
<dbReference type="GO" id="GO:0048015">
    <property type="term" value="P:phosphatidylinositol-mediated signaling"/>
    <property type="evidence" value="ECO:0007669"/>
    <property type="project" value="TreeGrafter"/>
</dbReference>
<proteinExistence type="inferred from homology"/>
<dbReference type="Gene3D" id="3.30.1010.10">
    <property type="entry name" value="Phosphatidylinositol 3-kinase Catalytic Subunit, Chain A, domain 4"/>
    <property type="match status" value="1"/>
</dbReference>
<dbReference type="SUPFAM" id="SSF56112">
    <property type="entry name" value="Protein kinase-like (PK-like)"/>
    <property type="match status" value="1"/>
</dbReference>
<dbReference type="Gene3D" id="1.10.260.100">
    <property type="match status" value="2"/>
</dbReference>
<dbReference type="InterPro" id="IPR015433">
    <property type="entry name" value="PI3/4_kinase"/>
</dbReference>
<dbReference type="GO" id="GO:0000407">
    <property type="term" value="C:phagophore assembly site"/>
    <property type="evidence" value="ECO:0007669"/>
    <property type="project" value="TreeGrafter"/>
</dbReference>
<feature type="compositionally biased region" description="Low complexity" evidence="5">
    <location>
        <begin position="1397"/>
        <end position="1413"/>
    </location>
</feature>
<comment type="similarity">
    <text evidence="1">Belongs to the mTERF family.</text>
</comment>
<dbReference type="GO" id="GO:0003676">
    <property type="term" value="F:nucleic acid binding"/>
    <property type="evidence" value="ECO:0007669"/>
    <property type="project" value="InterPro"/>
</dbReference>
<dbReference type="PANTHER" id="PTHR10048">
    <property type="entry name" value="PHOSPHATIDYLINOSITOL KINASE"/>
    <property type="match status" value="1"/>
</dbReference>
<feature type="compositionally biased region" description="Basic residues" evidence="5">
    <location>
        <begin position="617"/>
        <end position="631"/>
    </location>
</feature>
<dbReference type="Pfam" id="PF02536">
    <property type="entry name" value="mTERF"/>
    <property type="match status" value="1"/>
</dbReference>
<dbReference type="EMBL" id="LSRX01000412">
    <property type="protein sequence ID" value="OLP98013.1"/>
    <property type="molecule type" value="Genomic_DNA"/>
</dbReference>
<dbReference type="GO" id="GO:0000045">
    <property type="term" value="P:autophagosome assembly"/>
    <property type="evidence" value="ECO:0007669"/>
    <property type="project" value="TreeGrafter"/>
</dbReference>
<evidence type="ECO:0000256" key="1">
    <source>
        <dbReference type="ARBA" id="ARBA00007692"/>
    </source>
</evidence>
<dbReference type="GO" id="GO:0005768">
    <property type="term" value="C:endosome"/>
    <property type="evidence" value="ECO:0007669"/>
    <property type="project" value="TreeGrafter"/>
</dbReference>
<feature type="region of interest" description="Disordered" evidence="5">
    <location>
        <begin position="1166"/>
        <end position="1199"/>
    </location>
</feature>
<evidence type="ECO:0000256" key="5">
    <source>
        <dbReference type="SAM" id="MobiDB-lite"/>
    </source>
</evidence>
<feature type="compositionally biased region" description="Polar residues" evidence="5">
    <location>
        <begin position="1"/>
        <end position="10"/>
    </location>
</feature>
<dbReference type="SMART" id="SM00733">
    <property type="entry name" value="Mterf"/>
    <property type="match status" value="4"/>
</dbReference>
<comment type="caution">
    <text evidence="7">The sequence shown here is derived from an EMBL/GenBank/DDBJ whole genome shotgun (WGS) entry which is preliminary data.</text>
</comment>
<evidence type="ECO:0000256" key="2">
    <source>
        <dbReference type="ARBA" id="ARBA00022679"/>
    </source>
</evidence>
<feature type="region of interest" description="Disordered" evidence="5">
    <location>
        <begin position="1215"/>
        <end position="1234"/>
    </location>
</feature>
<dbReference type="InterPro" id="IPR036940">
    <property type="entry name" value="PI3/4_kinase_cat_sf"/>
</dbReference>
<feature type="compositionally biased region" description="Basic and acidic residues" evidence="5">
    <location>
        <begin position="1187"/>
        <end position="1199"/>
    </location>
</feature>
<dbReference type="GO" id="GO:0034272">
    <property type="term" value="C:phosphatidylinositol 3-kinase complex, class III, type II"/>
    <property type="evidence" value="ECO:0007669"/>
    <property type="project" value="TreeGrafter"/>
</dbReference>
<evidence type="ECO:0000256" key="3">
    <source>
        <dbReference type="ARBA" id="ARBA00022777"/>
    </source>
</evidence>
<keyword evidence="4" id="KW-0809">Transit peptide</keyword>
<dbReference type="PROSITE" id="PS50290">
    <property type="entry name" value="PI3_4_KINASE_3"/>
    <property type="match status" value="1"/>
</dbReference>
<name>A0A1Q9DS63_SYMMI</name>
<feature type="domain" description="PI3K/PI4K catalytic" evidence="6">
    <location>
        <begin position="879"/>
        <end position="1169"/>
    </location>
</feature>
<evidence type="ECO:0000259" key="6">
    <source>
        <dbReference type="PROSITE" id="PS50290"/>
    </source>
</evidence>
<dbReference type="InterPro" id="IPR038538">
    <property type="entry name" value="MTERF_sf"/>
</dbReference>
<dbReference type="Proteomes" id="UP000186817">
    <property type="component" value="Unassembled WGS sequence"/>
</dbReference>
<dbReference type="Gene3D" id="1.25.70.10">
    <property type="entry name" value="Transcription termination factor 3, mitochondrial"/>
    <property type="match status" value="1"/>
</dbReference>
<dbReference type="PANTHER" id="PTHR10048:SF7">
    <property type="entry name" value="PHOSPHATIDYLINOSITOL 3-KINASE CATALYTIC SUBUNIT TYPE 3"/>
    <property type="match status" value="1"/>
</dbReference>
<feature type="compositionally biased region" description="Basic and acidic residues" evidence="5">
    <location>
        <begin position="1252"/>
        <end position="1274"/>
    </location>
</feature>
<dbReference type="Pfam" id="PF00454">
    <property type="entry name" value="PI3_PI4_kinase"/>
    <property type="match status" value="1"/>
</dbReference>
<gene>
    <name evidence="7" type="primary">vps34</name>
    <name evidence="7" type="ORF">AK812_SmicGene19582</name>
</gene>
<reference evidence="7 8" key="1">
    <citation type="submission" date="2016-02" db="EMBL/GenBank/DDBJ databases">
        <title>Genome analysis of coral dinoflagellate symbionts highlights evolutionary adaptations to a symbiotic lifestyle.</title>
        <authorList>
            <person name="Aranda M."/>
            <person name="Li Y."/>
            <person name="Liew Y.J."/>
            <person name="Baumgarten S."/>
            <person name="Simakov O."/>
            <person name="Wilson M."/>
            <person name="Piel J."/>
            <person name="Ashoor H."/>
            <person name="Bougouffa S."/>
            <person name="Bajic V.B."/>
            <person name="Ryu T."/>
            <person name="Ravasi T."/>
            <person name="Bayer T."/>
            <person name="Micklem G."/>
            <person name="Kim H."/>
            <person name="Bhak J."/>
            <person name="Lajeunesse T.C."/>
            <person name="Voolstra C.R."/>
        </authorList>
    </citation>
    <scope>NUCLEOTIDE SEQUENCE [LARGE SCALE GENOMIC DNA]</scope>
    <source>
        <strain evidence="7 8">CCMP2467</strain>
    </source>
</reference>
<feature type="region of interest" description="Disordered" evidence="5">
    <location>
        <begin position="1"/>
        <end position="67"/>
    </location>
</feature>
<dbReference type="GO" id="GO:0016303">
    <property type="term" value="F:1-phosphatidylinositol-3-kinase activity"/>
    <property type="evidence" value="ECO:0007669"/>
    <property type="project" value="TreeGrafter"/>
</dbReference>
<evidence type="ECO:0000313" key="7">
    <source>
        <dbReference type="EMBL" id="OLP98013.1"/>
    </source>
</evidence>
<dbReference type="InterPro" id="IPR000403">
    <property type="entry name" value="PI3/4_kinase_cat_dom"/>
</dbReference>
<dbReference type="SMART" id="SM00146">
    <property type="entry name" value="PI3Kc"/>
    <property type="match status" value="1"/>
</dbReference>
<keyword evidence="2" id="KW-0808">Transferase</keyword>